<organism evidence="1 2">
    <name type="scientific">Streptomyces afghaniensis 772</name>
    <dbReference type="NCBI Taxonomy" id="1283301"/>
    <lineage>
        <taxon>Bacteria</taxon>
        <taxon>Bacillati</taxon>
        <taxon>Actinomycetota</taxon>
        <taxon>Actinomycetes</taxon>
        <taxon>Kitasatosporales</taxon>
        <taxon>Streptomycetaceae</taxon>
        <taxon>Streptomyces</taxon>
    </lineage>
</organism>
<dbReference type="AlphaFoldDB" id="S4N1F4"/>
<name>S4N1F4_9ACTN</name>
<comment type="caution">
    <text evidence="1">The sequence shown here is derived from an EMBL/GenBank/DDBJ whole genome shotgun (WGS) entry which is preliminary data.</text>
</comment>
<proteinExistence type="predicted"/>
<gene>
    <name evidence="1" type="ORF">STAFG_2426</name>
</gene>
<protein>
    <submittedName>
        <fullName evidence="1">Uncharacterized protein</fullName>
    </submittedName>
</protein>
<evidence type="ECO:0000313" key="1">
    <source>
        <dbReference type="EMBL" id="EPJ40517.1"/>
    </source>
</evidence>
<accession>S4N1F4</accession>
<dbReference type="HOGENOM" id="CLU_2332295_0_0_11"/>
<reference evidence="1 2" key="1">
    <citation type="submission" date="2013-02" db="EMBL/GenBank/DDBJ databases">
        <title>Draft Genome Sequence of Streptomyces afghaniensis, Which Produces Compounds of the Julimycin B-Complex.</title>
        <authorList>
            <person name="Gruening B.A."/>
            <person name="Praeg A."/>
            <person name="Erxleben A."/>
            <person name="Guenther S."/>
            <person name="Fiedler H.-P."/>
            <person name="Goodfellow M."/>
            <person name="Mueller M."/>
        </authorList>
    </citation>
    <scope>NUCLEOTIDE SEQUENCE [LARGE SCALE GENOMIC DNA]</scope>
    <source>
        <strain evidence="1 2">772</strain>
    </source>
</reference>
<dbReference type="PATRIC" id="fig|1283301.3.peg.2400"/>
<dbReference type="EMBL" id="AOPY01001370">
    <property type="protein sequence ID" value="EPJ40517.1"/>
    <property type="molecule type" value="Genomic_DNA"/>
</dbReference>
<sequence>MRRGLGTGRRVDLTLCDDRPVEVCRGRRPFGGSAHRSLPHVFDLCPCRKGQESVPIIEAGPRAFQPVSSVPGQPALLPDRFCSRLDGFFRPPTSCDVL</sequence>
<keyword evidence="2" id="KW-1185">Reference proteome</keyword>
<evidence type="ECO:0000313" key="2">
    <source>
        <dbReference type="Proteomes" id="UP000015001"/>
    </source>
</evidence>
<dbReference type="Proteomes" id="UP000015001">
    <property type="component" value="Unassembled WGS sequence"/>
</dbReference>